<keyword evidence="11" id="KW-1185">Reference proteome</keyword>
<dbReference type="PROSITE" id="PS51012">
    <property type="entry name" value="ABC_TM2"/>
    <property type="match status" value="1"/>
</dbReference>
<evidence type="ECO:0000256" key="3">
    <source>
        <dbReference type="ARBA" id="ARBA00022448"/>
    </source>
</evidence>
<evidence type="ECO:0000313" key="10">
    <source>
        <dbReference type="EMBL" id="MDP4096507.1"/>
    </source>
</evidence>
<accession>A0ABT9FQ05</accession>
<evidence type="ECO:0000256" key="7">
    <source>
        <dbReference type="ARBA" id="ARBA00023136"/>
    </source>
</evidence>
<evidence type="ECO:0000256" key="2">
    <source>
        <dbReference type="ARBA" id="ARBA00007783"/>
    </source>
</evidence>
<evidence type="ECO:0000256" key="4">
    <source>
        <dbReference type="ARBA" id="ARBA00022475"/>
    </source>
</evidence>
<evidence type="ECO:0000313" key="11">
    <source>
        <dbReference type="Proteomes" id="UP001241848"/>
    </source>
</evidence>
<feature type="transmembrane region" description="Helical" evidence="8">
    <location>
        <begin position="32"/>
        <end position="54"/>
    </location>
</feature>
<evidence type="ECO:0000256" key="6">
    <source>
        <dbReference type="ARBA" id="ARBA00022989"/>
    </source>
</evidence>
<dbReference type="PANTHER" id="PTHR30413:SF10">
    <property type="entry name" value="CAPSULE POLYSACCHARIDE EXPORT INNER-MEMBRANE PROTEIN CTRC"/>
    <property type="match status" value="1"/>
</dbReference>
<protein>
    <recommendedName>
        <fullName evidence="8">Transport permease protein</fullName>
    </recommendedName>
</protein>
<feature type="transmembrane region" description="Helical" evidence="8">
    <location>
        <begin position="176"/>
        <end position="197"/>
    </location>
</feature>
<reference evidence="10 11" key="1">
    <citation type="submission" date="2022-10" db="EMBL/GenBank/DDBJ databases">
        <title>Paenibacillus description and whole genome data of maize root bacterial community.</title>
        <authorList>
            <person name="Marton D."/>
            <person name="Farkas M."/>
            <person name="Cserhati M."/>
        </authorList>
    </citation>
    <scope>NUCLEOTIDE SEQUENCE [LARGE SCALE GENOMIC DNA]</scope>
    <source>
        <strain evidence="10 11">P96</strain>
    </source>
</reference>
<evidence type="ECO:0000256" key="5">
    <source>
        <dbReference type="ARBA" id="ARBA00022692"/>
    </source>
</evidence>
<evidence type="ECO:0000259" key="9">
    <source>
        <dbReference type="PROSITE" id="PS51012"/>
    </source>
</evidence>
<feature type="transmembrane region" description="Helical" evidence="8">
    <location>
        <begin position="238"/>
        <end position="255"/>
    </location>
</feature>
<feature type="transmembrane region" description="Helical" evidence="8">
    <location>
        <begin position="104"/>
        <end position="137"/>
    </location>
</feature>
<sequence length="266" mass="31118">MQFVSNLRESSFRRKLIVDLSKNDFNKKFKGSYLGALWAFVNPVITILLYWFVFEIGFRSGSTPEGYPFVVWLICGMVPWFFFAEAFASATLSFSEYSFLVKKVVFNISILPLVKIFSAFFIHLFFICFLIVVLLCYGVTPTIAWLQLFYYVFCTFALLVGTTFITASIMPFFKDIAQVVSVIVQIGFWLTPIVWSLDIAPLKYHLLFKLNPFYYIAEGYRDAFLYNTWFWSKPFETLYFWIICFVLFTVGVAMYKKLKPHFADVL</sequence>
<evidence type="ECO:0000256" key="1">
    <source>
        <dbReference type="ARBA" id="ARBA00004651"/>
    </source>
</evidence>
<dbReference type="Pfam" id="PF01061">
    <property type="entry name" value="ABC2_membrane"/>
    <property type="match status" value="1"/>
</dbReference>
<keyword evidence="7 8" id="KW-0472">Membrane</keyword>
<dbReference type="PANTHER" id="PTHR30413">
    <property type="entry name" value="INNER MEMBRANE TRANSPORT PERMEASE"/>
    <property type="match status" value="1"/>
</dbReference>
<dbReference type="Proteomes" id="UP001241848">
    <property type="component" value="Unassembled WGS sequence"/>
</dbReference>
<keyword evidence="4 8" id="KW-1003">Cell membrane</keyword>
<organism evidence="10 11">
    <name type="scientific">Paenibacillus zeirhizosphaerae</name>
    <dbReference type="NCBI Taxonomy" id="2987519"/>
    <lineage>
        <taxon>Bacteria</taxon>
        <taxon>Bacillati</taxon>
        <taxon>Bacillota</taxon>
        <taxon>Bacilli</taxon>
        <taxon>Bacillales</taxon>
        <taxon>Paenibacillaceae</taxon>
        <taxon>Paenibacillus</taxon>
    </lineage>
</organism>
<name>A0ABT9FQ05_9BACL</name>
<comment type="caution">
    <text evidence="10">The sequence shown here is derived from an EMBL/GenBank/DDBJ whole genome shotgun (WGS) entry which is preliminary data.</text>
</comment>
<keyword evidence="6 8" id="KW-1133">Transmembrane helix</keyword>
<feature type="domain" description="ABC transmembrane type-2" evidence="9">
    <location>
        <begin position="34"/>
        <end position="258"/>
    </location>
</feature>
<keyword evidence="5 8" id="KW-0812">Transmembrane</keyword>
<proteinExistence type="inferred from homology"/>
<dbReference type="InterPro" id="IPR047817">
    <property type="entry name" value="ABC2_TM_bact-type"/>
</dbReference>
<evidence type="ECO:0000256" key="8">
    <source>
        <dbReference type="RuleBase" id="RU361157"/>
    </source>
</evidence>
<feature type="transmembrane region" description="Helical" evidence="8">
    <location>
        <begin position="149"/>
        <end position="169"/>
    </location>
</feature>
<keyword evidence="3 8" id="KW-0813">Transport</keyword>
<feature type="transmembrane region" description="Helical" evidence="8">
    <location>
        <begin position="69"/>
        <end position="92"/>
    </location>
</feature>
<comment type="subcellular location">
    <subcellularLocation>
        <location evidence="1 8">Cell membrane</location>
        <topology evidence="1 8">Multi-pass membrane protein</topology>
    </subcellularLocation>
</comment>
<gene>
    <name evidence="10" type="ORF">OIN60_06970</name>
</gene>
<dbReference type="EMBL" id="JAPCKK010000012">
    <property type="protein sequence ID" value="MDP4096507.1"/>
    <property type="molecule type" value="Genomic_DNA"/>
</dbReference>
<dbReference type="InterPro" id="IPR013525">
    <property type="entry name" value="ABC2_TM"/>
</dbReference>
<comment type="similarity">
    <text evidence="2 8">Belongs to the ABC-2 integral membrane protein family.</text>
</comment>